<organism evidence="6 7">
    <name type="scientific">Aerococcus christensenii</name>
    <dbReference type="NCBI Taxonomy" id="87541"/>
    <lineage>
        <taxon>Bacteria</taxon>
        <taxon>Bacillati</taxon>
        <taxon>Bacillota</taxon>
        <taxon>Bacilli</taxon>
        <taxon>Lactobacillales</taxon>
        <taxon>Aerococcaceae</taxon>
        <taxon>Aerococcus</taxon>
    </lineage>
</organism>
<dbReference type="InterPro" id="IPR003825">
    <property type="entry name" value="Colicin-V_CvpA"/>
</dbReference>
<evidence type="ECO:0000256" key="1">
    <source>
        <dbReference type="ARBA" id="ARBA00004141"/>
    </source>
</evidence>
<keyword evidence="2 5" id="KW-0812">Transmembrane</keyword>
<evidence type="ECO:0000313" key="6">
    <source>
        <dbReference type="EMBL" id="PKY91656.1"/>
    </source>
</evidence>
<feature type="transmembrane region" description="Helical" evidence="5">
    <location>
        <begin position="127"/>
        <end position="152"/>
    </location>
</feature>
<feature type="transmembrane region" description="Helical" evidence="5">
    <location>
        <begin position="86"/>
        <end position="106"/>
    </location>
</feature>
<dbReference type="RefSeq" id="WP_101659937.1">
    <property type="nucleotide sequence ID" value="NZ_PKGZ01000002.1"/>
</dbReference>
<dbReference type="GO" id="GO:0016020">
    <property type="term" value="C:membrane"/>
    <property type="evidence" value="ECO:0007669"/>
    <property type="project" value="UniProtKB-SubCell"/>
</dbReference>
<keyword evidence="3 5" id="KW-1133">Transmembrane helix</keyword>
<name>A0A2I1K7P4_9LACT</name>
<dbReference type="EMBL" id="PKGZ01000002">
    <property type="protein sequence ID" value="PKY91656.1"/>
    <property type="molecule type" value="Genomic_DNA"/>
</dbReference>
<comment type="subcellular location">
    <subcellularLocation>
        <location evidence="1">Membrane</location>
        <topology evidence="1">Multi-pass membrane protein</topology>
    </subcellularLocation>
</comment>
<reference evidence="6 7" key="1">
    <citation type="submission" date="2017-12" db="EMBL/GenBank/DDBJ databases">
        <title>Phylogenetic diversity of female urinary microbiome.</title>
        <authorList>
            <person name="Thomas-White K."/>
            <person name="Wolfe A.J."/>
        </authorList>
    </citation>
    <scope>NUCLEOTIDE SEQUENCE [LARGE SCALE GENOMIC DNA]</scope>
    <source>
        <strain evidence="6 7">UMB0844</strain>
    </source>
</reference>
<accession>A0A2I1K7P4</accession>
<dbReference type="GO" id="GO:0009403">
    <property type="term" value="P:toxin biosynthetic process"/>
    <property type="evidence" value="ECO:0007669"/>
    <property type="project" value="InterPro"/>
</dbReference>
<evidence type="ECO:0008006" key="8">
    <source>
        <dbReference type="Google" id="ProtNLM"/>
    </source>
</evidence>
<comment type="caution">
    <text evidence="6">The sequence shown here is derived from an EMBL/GenBank/DDBJ whole genome shotgun (WGS) entry which is preliminary data.</text>
</comment>
<dbReference type="AlphaFoldDB" id="A0A2I1K7P4"/>
<protein>
    <recommendedName>
        <fullName evidence="8">CvpA family protein</fullName>
    </recommendedName>
</protein>
<proteinExistence type="predicted"/>
<sequence>MTAIVWGSGLVVVLVVWTQIYRYRCQGFWSQMGQMGALVGGFYLAEHYYLWLADKLALLLPYLQFSSNSFYAYYPQAVVAHKEEIFFRALAFSGLCLAVLCLKNWIWQKTGMNHRGKGGKFWLTGSLVGLVSAWFLLFLIFGVASLVNWPFIQRLLAENPVADFFIRQTPFLTERVYRMWFEGIAVVNL</sequence>
<evidence type="ECO:0000256" key="4">
    <source>
        <dbReference type="ARBA" id="ARBA00023136"/>
    </source>
</evidence>
<keyword evidence="4 5" id="KW-0472">Membrane</keyword>
<evidence type="ECO:0000313" key="7">
    <source>
        <dbReference type="Proteomes" id="UP000234775"/>
    </source>
</evidence>
<feature type="transmembrane region" description="Helical" evidence="5">
    <location>
        <begin position="28"/>
        <end position="45"/>
    </location>
</feature>
<evidence type="ECO:0000256" key="3">
    <source>
        <dbReference type="ARBA" id="ARBA00022989"/>
    </source>
</evidence>
<dbReference type="Pfam" id="PF02674">
    <property type="entry name" value="Colicin_V"/>
    <property type="match status" value="1"/>
</dbReference>
<gene>
    <name evidence="6" type="ORF">CYJ27_02985</name>
</gene>
<dbReference type="Proteomes" id="UP000234775">
    <property type="component" value="Unassembled WGS sequence"/>
</dbReference>
<evidence type="ECO:0000256" key="5">
    <source>
        <dbReference type="SAM" id="Phobius"/>
    </source>
</evidence>
<evidence type="ECO:0000256" key="2">
    <source>
        <dbReference type="ARBA" id="ARBA00022692"/>
    </source>
</evidence>
<keyword evidence="7" id="KW-1185">Reference proteome</keyword>